<keyword evidence="3 5" id="KW-0238">DNA-binding</keyword>
<name>A0A7K3WDM3_9ACTN</name>
<comment type="caution">
    <text evidence="7">The sequence shown here is derived from an EMBL/GenBank/DDBJ whole genome shotgun (WGS) entry which is preliminary data.</text>
</comment>
<evidence type="ECO:0000256" key="1">
    <source>
        <dbReference type="ARBA" id="ARBA00005820"/>
    </source>
</evidence>
<evidence type="ECO:0000259" key="6">
    <source>
        <dbReference type="PROSITE" id="PS51755"/>
    </source>
</evidence>
<keyword evidence="8" id="KW-1185">Reference proteome</keyword>
<dbReference type="GO" id="GO:0003677">
    <property type="term" value="F:DNA binding"/>
    <property type="evidence" value="ECO:0007669"/>
    <property type="project" value="UniProtKB-UniRule"/>
</dbReference>
<dbReference type="InterPro" id="IPR005158">
    <property type="entry name" value="BTAD"/>
</dbReference>
<dbReference type="InterPro" id="IPR011990">
    <property type="entry name" value="TPR-like_helical_dom_sf"/>
</dbReference>
<dbReference type="Pfam" id="PF03704">
    <property type="entry name" value="BTAD"/>
    <property type="match status" value="1"/>
</dbReference>
<evidence type="ECO:0000256" key="3">
    <source>
        <dbReference type="ARBA" id="ARBA00023125"/>
    </source>
</evidence>
<dbReference type="SMART" id="SM00862">
    <property type="entry name" value="Trans_reg_C"/>
    <property type="match status" value="1"/>
</dbReference>
<sequence length="260" mass="28543">MEIKLLGPLVLSDGSKSLVLRASKVGLVLALLLARRNELVSVDSLIDELWGDDPPRSALTTLQTYVYHLRKMLHAELGVPRPEDVLVTSPPGYLLAVDEQAVDVGAFVQLFRRGSAHMGRGEHQQAETCLGEALALWRGPAFAGIPTGPGLRGHISYLQEMRLAALGLHIQAQQELARHAELIPQLRSLVAEYPLHEGFHAHLIEALYTCGRRAEALQAYQTLWRVLDTELGVEPAPDVQRLHQQVLLGDREVLAHVAAG</sequence>
<gene>
    <name evidence="7" type="ORF">G1H19_11270</name>
</gene>
<evidence type="ECO:0000313" key="8">
    <source>
        <dbReference type="Proteomes" id="UP000470470"/>
    </source>
</evidence>
<dbReference type="SUPFAM" id="SSF48452">
    <property type="entry name" value="TPR-like"/>
    <property type="match status" value="1"/>
</dbReference>
<feature type="DNA-binding region" description="OmpR/PhoB-type" evidence="5">
    <location>
        <begin position="1"/>
        <end position="97"/>
    </location>
</feature>
<comment type="similarity">
    <text evidence="1">Belongs to the AfsR/DnrI/RedD regulatory family.</text>
</comment>
<dbReference type="SUPFAM" id="SSF46894">
    <property type="entry name" value="C-terminal effector domain of the bipartite response regulators"/>
    <property type="match status" value="1"/>
</dbReference>
<evidence type="ECO:0000313" key="7">
    <source>
        <dbReference type="EMBL" id="NEL54581.1"/>
    </source>
</evidence>
<dbReference type="InterPro" id="IPR036388">
    <property type="entry name" value="WH-like_DNA-bd_sf"/>
</dbReference>
<dbReference type="GO" id="GO:0006355">
    <property type="term" value="P:regulation of DNA-templated transcription"/>
    <property type="evidence" value="ECO:0007669"/>
    <property type="project" value="InterPro"/>
</dbReference>
<dbReference type="PROSITE" id="PS51755">
    <property type="entry name" value="OMPR_PHOB"/>
    <property type="match status" value="1"/>
</dbReference>
<dbReference type="RefSeq" id="WP_152727819.1">
    <property type="nucleotide sequence ID" value="NZ_JAABOZ010000001.1"/>
</dbReference>
<protein>
    <submittedName>
        <fullName evidence="7">AfsR/SARP family transcriptional regulator</fullName>
    </submittedName>
</protein>
<accession>A0A7K3WDM3</accession>
<reference evidence="7 8" key="1">
    <citation type="submission" date="2020-02" db="EMBL/GenBank/DDBJ databases">
        <title>The whole genome sequence of CPCC 205119.</title>
        <authorList>
            <person name="Jiang Z."/>
        </authorList>
    </citation>
    <scope>NUCLEOTIDE SEQUENCE [LARGE SCALE GENOMIC DNA]</scope>
    <source>
        <strain evidence="7 8">CPCC 205119</strain>
    </source>
</reference>
<dbReference type="Gene3D" id="1.25.40.10">
    <property type="entry name" value="Tetratricopeptide repeat domain"/>
    <property type="match status" value="1"/>
</dbReference>
<dbReference type="InterPro" id="IPR051677">
    <property type="entry name" value="AfsR-DnrI-RedD_regulator"/>
</dbReference>
<evidence type="ECO:0000256" key="2">
    <source>
        <dbReference type="ARBA" id="ARBA00023015"/>
    </source>
</evidence>
<dbReference type="PANTHER" id="PTHR35807:SF1">
    <property type="entry name" value="TRANSCRIPTIONAL REGULATOR REDD"/>
    <property type="match status" value="1"/>
</dbReference>
<dbReference type="SMART" id="SM01043">
    <property type="entry name" value="BTAD"/>
    <property type="match status" value="1"/>
</dbReference>
<proteinExistence type="inferred from homology"/>
<evidence type="ECO:0000256" key="4">
    <source>
        <dbReference type="ARBA" id="ARBA00023163"/>
    </source>
</evidence>
<dbReference type="InterPro" id="IPR001867">
    <property type="entry name" value="OmpR/PhoB-type_DNA-bd"/>
</dbReference>
<feature type="domain" description="OmpR/PhoB-type" evidence="6">
    <location>
        <begin position="1"/>
        <end position="97"/>
    </location>
</feature>
<dbReference type="Pfam" id="PF00486">
    <property type="entry name" value="Trans_reg_C"/>
    <property type="match status" value="1"/>
</dbReference>
<organism evidence="7 8">
    <name type="scientific">Goekera deserti</name>
    <dbReference type="NCBI Taxonomy" id="2497753"/>
    <lineage>
        <taxon>Bacteria</taxon>
        <taxon>Bacillati</taxon>
        <taxon>Actinomycetota</taxon>
        <taxon>Actinomycetes</taxon>
        <taxon>Geodermatophilales</taxon>
        <taxon>Geodermatophilaceae</taxon>
        <taxon>Goekera</taxon>
    </lineage>
</organism>
<dbReference type="PANTHER" id="PTHR35807">
    <property type="entry name" value="TRANSCRIPTIONAL REGULATOR REDD-RELATED"/>
    <property type="match status" value="1"/>
</dbReference>
<dbReference type="EMBL" id="JAAGWK010000015">
    <property type="protein sequence ID" value="NEL54581.1"/>
    <property type="molecule type" value="Genomic_DNA"/>
</dbReference>
<dbReference type="Proteomes" id="UP000470470">
    <property type="component" value="Unassembled WGS sequence"/>
</dbReference>
<dbReference type="Gene3D" id="1.10.10.10">
    <property type="entry name" value="Winged helix-like DNA-binding domain superfamily/Winged helix DNA-binding domain"/>
    <property type="match status" value="1"/>
</dbReference>
<dbReference type="CDD" id="cd15831">
    <property type="entry name" value="BTAD"/>
    <property type="match status" value="1"/>
</dbReference>
<dbReference type="AlphaFoldDB" id="A0A7K3WDM3"/>
<dbReference type="InterPro" id="IPR016032">
    <property type="entry name" value="Sig_transdc_resp-reg_C-effctor"/>
</dbReference>
<keyword evidence="2" id="KW-0805">Transcription regulation</keyword>
<keyword evidence="4" id="KW-0804">Transcription</keyword>
<dbReference type="GO" id="GO:0000160">
    <property type="term" value="P:phosphorelay signal transduction system"/>
    <property type="evidence" value="ECO:0007669"/>
    <property type="project" value="InterPro"/>
</dbReference>
<evidence type="ECO:0000256" key="5">
    <source>
        <dbReference type="PROSITE-ProRule" id="PRU01091"/>
    </source>
</evidence>